<evidence type="ECO:0000313" key="3">
    <source>
        <dbReference type="Proteomes" id="UP001273589"/>
    </source>
</evidence>
<dbReference type="RefSeq" id="WP_319690843.1">
    <property type="nucleotide sequence ID" value="NZ_JARAWN010000046.1"/>
</dbReference>
<organism evidence="2 3">
    <name type="scientific">Streptomyces europaeiscabiei</name>
    <dbReference type="NCBI Taxonomy" id="146819"/>
    <lineage>
        <taxon>Bacteria</taxon>
        <taxon>Bacillati</taxon>
        <taxon>Actinomycetota</taxon>
        <taxon>Actinomycetes</taxon>
        <taxon>Kitasatosporales</taxon>
        <taxon>Streptomycetaceae</taxon>
        <taxon>Streptomyces</taxon>
    </lineage>
</organism>
<accession>A0AAJ2UL37</accession>
<sequence length="94" mass="9530">MSETTPEPTGDTAPGPGVAWPVEVTVSVPAPVDEDPEQPTEPTEPQEPADPDVPVEVVAEPSPAADPAAGDSDTDTLPAEETDPDASGTETRTA</sequence>
<dbReference type="AlphaFoldDB" id="A0AAJ2UL37"/>
<protein>
    <submittedName>
        <fullName evidence="2">Uncharacterized protein</fullName>
    </submittedName>
</protein>
<reference evidence="2" key="1">
    <citation type="journal article" date="2023" name="Microb. Genom.">
        <title>Mesoterricola silvestris gen. nov., sp. nov., Mesoterricola sediminis sp. nov., Geothrix oryzae sp. nov., Geothrix edaphica sp. nov., Geothrix rubra sp. nov., and Geothrix limicola sp. nov., six novel members of Acidobacteriota isolated from soils.</title>
        <authorList>
            <person name="Weisberg A.J."/>
            <person name="Pearce E."/>
            <person name="Kramer C.G."/>
            <person name="Chang J.H."/>
            <person name="Clarke C.R."/>
        </authorList>
    </citation>
    <scope>NUCLEOTIDE SEQUENCE</scope>
    <source>
        <strain evidence="2">ND06-05F</strain>
    </source>
</reference>
<proteinExistence type="predicted"/>
<evidence type="ECO:0000313" key="2">
    <source>
        <dbReference type="EMBL" id="MDX3130246.1"/>
    </source>
</evidence>
<dbReference type="EMBL" id="JARAWN010000046">
    <property type="protein sequence ID" value="MDX3130246.1"/>
    <property type="molecule type" value="Genomic_DNA"/>
</dbReference>
<gene>
    <name evidence="2" type="ORF">PV367_10675</name>
</gene>
<name>A0AAJ2UL37_9ACTN</name>
<comment type="caution">
    <text evidence="2">The sequence shown here is derived from an EMBL/GenBank/DDBJ whole genome shotgun (WGS) entry which is preliminary data.</text>
</comment>
<feature type="compositionally biased region" description="Acidic residues" evidence="1">
    <location>
        <begin position="72"/>
        <end position="84"/>
    </location>
</feature>
<evidence type="ECO:0000256" key="1">
    <source>
        <dbReference type="SAM" id="MobiDB-lite"/>
    </source>
</evidence>
<dbReference type="Proteomes" id="UP001273589">
    <property type="component" value="Unassembled WGS sequence"/>
</dbReference>
<feature type="region of interest" description="Disordered" evidence="1">
    <location>
        <begin position="1"/>
        <end position="94"/>
    </location>
</feature>
<feature type="compositionally biased region" description="Low complexity" evidence="1">
    <location>
        <begin position="52"/>
        <end position="71"/>
    </location>
</feature>